<feature type="repeat" description="TPR" evidence="3">
    <location>
        <begin position="174"/>
        <end position="207"/>
    </location>
</feature>
<dbReference type="InterPro" id="IPR051012">
    <property type="entry name" value="CellSynth/LPSAsmb/PSIAsmb"/>
</dbReference>
<keyword evidence="5" id="KW-1185">Reference proteome</keyword>
<evidence type="ECO:0000256" key="3">
    <source>
        <dbReference type="PROSITE-ProRule" id="PRU00339"/>
    </source>
</evidence>
<feature type="repeat" description="TPR" evidence="3">
    <location>
        <begin position="104"/>
        <end position="137"/>
    </location>
</feature>
<evidence type="ECO:0000256" key="1">
    <source>
        <dbReference type="ARBA" id="ARBA00022737"/>
    </source>
</evidence>
<dbReference type="STRING" id="206665.SAMN04488516_10457"/>
<proteinExistence type="predicted"/>
<dbReference type="SMART" id="SM00028">
    <property type="entry name" value="TPR"/>
    <property type="match status" value="4"/>
</dbReference>
<sequence>MKRLFFIGILFFILTSCATKQARIDDIYEQKIPEPILVRIELAERYIMDLRPREALRQLLTVQNSAYKYARFHFDLGMAYLALDERQKAIDSFSKAVKLSPAYGEAWNNLGLVYFASGNNQKAEKCFKKALSILTYKTPELPALNLARLYLKKGDRVQAKRYAKISVQKNWRYTSAYIFLAKLLEEENDLEGAKKILKEGVEANPDNSKLILEYAKTLLKLGQNQDARKWLEELITHHAKSDEAKMAQDYLEFLP</sequence>
<dbReference type="PROSITE" id="PS50005">
    <property type="entry name" value="TPR"/>
    <property type="match status" value="3"/>
</dbReference>
<dbReference type="PANTHER" id="PTHR45586:SF1">
    <property type="entry name" value="LIPOPOLYSACCHARIDE ASSEMBLY PROTEIN B"/>
    <property type="match status" value="1"/>
</dbReference>
<dbReference type="OrthoDB" id="5484445at2"/>
<name>A0A1H0D7E4_9BACT</name>
<reference evidence="4 5" key="1">
    <citation type="submission" date="2016-10" db="EMBL/GenBank/DDBJ databases">
        <authorList>
            <person name="de Groot N.N."/>
        </authorList>
    </citation>
    <scope>NUCLEOTIDE SEQUENCE [LARGE SCALE GENOMIC DNA]</scope>
    <source>
        <strain evidence="4 5">DSM 15269</strain>
    </source>
</reference>
<dbReference type="InterPro" id="IPR011990">
    <property type="entry name" value="TPR-like_helical_dom_sf"/>
</dbReference>
<evidence type="ECO:0000313" key="4">
    <source>
        <dbReference type="EMBL" id="SDN66033.1"/>
    </source>
</evidence>
<dbReference type="Proteomes" id="UP000199602">
    <property type="component" value="Unassembled WGS sequence"/>
</dbReference>
<evidence type="ECO:0000256" key="2">
    <source>
        <dbReference type="ARBA" id="ARBA00022803"/>
    </source>
</evidence>
<protein>
    <submittedName>
        <fullName evidence="4">Tfp pilus assembly protein PilF</fullName>
    </submittedName>
</protein>
<dbReference type="Pfam" id="PF14559">
    <property type="entry name" value="TPR_19"/>
    <property type="match status" value="1"/>
</dbReference>
<dbReference type="PANTHER" id="PTHR45586">
    <property type="entry name" value="TPR REPEAT-CONTAINING PROTEIN PA4667"/>
    <property type="match status" value="1"/>
</dbReference>
<gene>
    <name evidence="4" type="ORF">SAMN04488516_10457</name>
</gene>
<dbReference type="Gene3D" id="1.25.40.10">
    <property type="entry name" value="Tetratricopeptide repeat domain"/>
    <property type="match status" value="2"/>
</dbReference>
<keyword evidence="1" id="KW-0677">Repeat</keyword>
<dbReference type="EMBL" id="FNIN01000004">
    <property type="protein sequence ID" value="SDN66033.1"/>
    <property type="molecule type" value="Genomic_DNA"/>
</dbReference>
<dbReference type="SUPFAM" id="SSF81901">
    <property type="entry name" value="HCP-like"/>
    <property type="match status" value="1"/>
</dbReference>
<evidence type="ECO:0000313" key="5">
    <source>
        <dbReference type="Proteomes" id="UP000199602"/>
    </source>
</evidence>
<keyword evidence="2 3" id="KW-0802">TPR repeat</keyword>
<dbReference type="AlphaFoldDB" id="A0A1H0D7E4"/>
<dbReference type="PROSITE" id="PS50293">
    <property type="entry name" value="TPR_REGION"/>
    <property type="match status" value="1"/>
</dbReference>
<dbReference type="PROSITE" id="PS51257">
    <property type="entry name" value="PROKAR_LIPOPROTEIN"/>
    <property type="match status" value="1"/>
</dbReference>
<dbReference type="InterPro" id="IPR013105">
    <property type="entry name" value="TPR_2"/>
</dbReference>
<dbReference type="Pfam" id="PF00515">
    <property type="entry name" value="TPR_1"/>
    <property type="match status" value="1"/>
</dbReference>
<feature type="repeat" description="TPR" evidence="3">
    <location>
        <begin position="70"/>
        <end position="103"/>
    </location>
</feature>
<dbReference type="Pfam" id="PF07719">
    <property type="entry name" value="TPR_2"/>
    <property type="match status" value="1"/>
</dbReference>
<accession>A0A1H0D7E4</accession>
<dbReference type="InterPro" id="IPR019734">
    <property type="entry name" value="TPR_rpt"/>
</dbReference>
<organism evidence="4 5">
    <name type="scientific">Desulfonauticus submarinus</name>
    <dbReference type="NCBI Taxonomy" id="206665"/>
    <lineage>
        <taxon>Bacteria</taxon>
        <taxon>Pseudomonadati</taxon>
        <taxon>Thermodesulfobacteriota</taxon>
        <taxon>Desulfovibrionia</taxon>
        <taxon>Desulfovibrionales</taxon>
        <taxon>Desulfonauticaceae</taxon>
        <taxon>Desulfonauticus</taxon>
    </lineage>
</organism>
<dbReference type="RefSeq" id="WP_092064751.1">
    <property type="nucleotide sequence ID" value="NZ_FNIN01000004.1"/>
</dbReference>